<keyword evidence="2" id="KW-0614">Plasmid</keyword>
<dbReference type="NCBIfam" id="TIGR01764">
    <property type="entry name" value="excise"/>
    <property type="match status" value="1"/>
</dbReference>
<dbReference type="GeneID" id="59163535"/>
<dbReference type="KEGG" id="jme:EEW87_17545"/>
<dbReference type="RefSeq" id="WP_123093679.1">
    <property type="nucleotide sequence ID" value="NZ_BAAAKD010000030.1"/>
</dbReference>
<dbReference type="InterPro" id="IPR010093">
    <property type="entry name" value="SinI_DNA-bd"/>
</dbReference>
<accession>A0A650GFI7</accession>
<proteinExistence type="predicted"/>
<gene>
    <name evidence="2" type="ORF">EEW87_17545</name>
</gene>
<reference evidence="2 3" key="1">
    <citation type="submission" date="2019-11" db="EMBL/GenBank/DDBJ databases">
        <title>Complete Genome Sequence of Janibacter melonis M714.</title>
        <authorList>
            <person name="Zhao Q."/>
        </authorList>
    </citation>
    <scope>NUCLEOTIDE SEQUENCE [LARGE SCALE GENOMIC DNA]</scope>
    <source>
        <strain evidence="2 3">M714</strain>
        <plasmid evidence="2 3">unnamed</plasmid>
    </source>
</reference>
<dbReference type="Proteomes" id="UP000271708">
    <property type="component" value="Plasmid unnamed"/>
</dbReference>
<sequence length="77" mass="8589">MEDNDVLPELQAYGPSLTTAEAAAVLRLDRAQVGQLLKRGELPGFRVGGRWRLRRSDVQLVMLGKWEGPDVPDQDDD</sequence>
<name>A0A650GFI7_9MICO</name>
<evidence type="ECO:0000259" key="1">
    <source>
        <dbReference type="Pfam" id="PF12728"/>
    </source>
</evidence>
<feature type="domain" description="Helix-turn-helix" evidence="1">
    <location>
        <begin position="17"/>
        <end position="59"/>
    </location>
</feature>
<evidence type="ECO:0000313" key="3">
    <source>
        <dbReference type="Proteomes" id="UP000271708"/>
    </source>
</evidence>
<dbReference type="InterPro" id="IPR041657">
    <property type="entry name" value="HTH_17"/>
</dbReference>
<dbReference type="EMBL" id="CP046475">
    <property type="protein sequence ID" value="QGX08809.1"/>
    <property type="molecule type" value="Genomic_DNA"/>
</dbReference>
<dbReference type="GO" id="GO:0003677">
    <property type="term" value="F:DNA binding"/>
    <property type="evidence" value="ECO:0007669"/>
    <property type="project" value="InterPro"/>
</dbReference>
<dbReference type="AlphaFoldDB" id="A0A650GFI7"/>
<protein>
    <submittedName>
        <fullName evidence="2">Helix-turn-helix domain-containing protein</fullName>
    </submittedName>
</protein>
<organism evidence="2 3">
    <name type="scientific">Janibacter melonis</name>
    <dbReference type="NCBI Taxonomy" id="262209"/>
    <lineage>
        <taxon>Bacteria</taxon>
        <taxon>Bacillati</taxon>
        <taxon>Actinomycetota</taxon>
        <taxon>Actinomycetes</taxon>
        <taxon>Micrococcales</taxon>
        <taxon>Intrasporangiaceae</taxon>
        <taxon>Janibacter</taxon>
    </lineage>
</organism>
<evidence type="ECO:0000313" key="2">
    <source>
        <dbReference type="EMBL" id="QGX08809.1"/>
    </source>
</evidence>
<dbReference type="Pfam" id="PF12728">
    <property type="entry name" value="HTH_17"/>
    <property type="match status" value="1"/>
</dbReference>
<geneLocation type="plasmid" evidence="2">
    <name>unnamed</name>
</geneLocation>